<comment type="caution">
    <text evidence="2">The sequence shown here is derived from an EMBL/GenBank/DDBJ whole genome shotgun (WGS) entry which is preliminary data.</text>
</comment>
<evidence type="ECO:0000313" key="2">
    <source>
        <dbReference type="EMBL" id="GEZ55044.1"/>
    </source>
</evidence>
<organism evidence="2">
    <name type="scientific">Tanacetum cinerariifolium</name>
    <name type="common">Dalmatian daisy</name>
    <name type="synonym">Chrysanthemum cinerariifolium</name>
    <dbReference type="NCBI Taxonomy" id="118510"/>
    <lineage>
        <taxon>Eukaryota</taxon>
        <taxon>Viridiplantae</taxon>
        <taxon>Streptophyta</taxon>
        <taxon>Embryophyta</taxon>
        <taxon>Tracheophyta</taxon>
        <taxon>Spermatophyta</taxon>
        <taxon>Magnoliopsida</taxon>
        <taxon>eudicotyledons</taxon>
        <taxon>Gunneridae</taxon>
        <taxon>Pentapetalae</taxon>
        <taxon>asterids</taxon>
        <taxon>campanulids</taxon>
        <taxon>Asterales</taxon>
        <taxon>Asteraceae</taxon>
        <taxon>Asteroideae</taxon>
        <taxon>Anthemideae</taxon>
        <taxon>Anthemidinae</taxon>
        <taxon>Tanacetum</taxon>
    </lineage>
</organism>
<proteinExistence type="predicted"/>
<feature type="compositionally biased region" description="Basic and acidic residues" evidence="1">
    <location>
        <begin position="102"/>
        <end position="116"/>
    </location>
</feature>
<dbReference type="EMBL" id="BKCJ010292688">
    <property type="protein sequence ID" value="GEZ55044.1"/>
    <property type="molecule type" value="Genomic_DNA"/>
</dbReference>
<feature type="region of interest" description="Disordered" evidence="1">
    <location>
        <begin position="196"/>
        <end position="244"/>
    </location>
</feature>
<reference evidence="2" key="1">
    <citation type="journal article" date="2019" name="Sci. Rep.">
        <title>Draft genome of Tanacetum cinerariifolium, the natural source of mosquito coil.</title>
        <authorList>
            <person name="Yamashiro T."/>
            <person name="Shiraishi A."/>
            <person name="Satake H."/>
            <person name="Nakayama K."/>
        </authorList>
    </citation>
    <scope>NUCLEOTIDE SEQUENCE</scope>
</reference>
<feature type="compositionally biased region" description="Acidic residues" evidence="1">
    <location>
        <begin position="197"/>
        <end position="208"/>
    </location>
</feature>
<sequence length="244" mass="27770">MSTPTFIETHNLIEFLEKPTKSDVFKQIVDFLNANPIKLNDDEGTTCLPNAAIFEELSRMGAKTTAWNEFSSTIASAIICLANNQKVNFFKKHKSRRKQRKETKVSQDKPPTKEHIPTPSHDPLPCGEDRLKLNELIEICTKLSDRVLSLEQIKTNQAAKIEKLKKRVKKLEGMRKKRIHRLKRLYKVGLSTRVESFEDEEGLGDQEDASNQGKSIADIDQDEGITLVNDTQGRMNDQDMFGVN</sequence>
<protein>
    <submittedName>
        <fullName evidence="2">Uncharacterized protein</fullName>
    </submittedName>
</protein>
<evidence type="ECO:0000256" key="1">
    <source>
        <dbReference type="SAM" id="MobiDB-lite"/>
    </source>
</evidence>
<dbReference type="AlphaFoldDB" id="A0A699IEQ5"/>
<accession>A0A699IEQ5</accession>
<gene>
    <name evidence="2" type="ORF">Tci_527017</name>
</gene>
<feature type="compositionally biased region" description="Basic residues" evidence="1">
    <location>
        <begin position="92"/>
        <end position="101"/>
    </location>
</feature>
<feature type="region of interest" description="Disordered" evidence="1">
    <location>
        <begin position="92"/>
        <end position="125"/>
    </location>
</feature>
<name>A0A699IEQ5_TANCI</name>